<gene>
    <name evidence="2" type="ORF">ZT1A5_G11868</name>
</gene>
<sequence>MPEAHQYLNRVDFRGEAPPSGGTFQVAVDPFSVLPLLRHLHRSIFSANISTPPKSPTRRSLHPSDTSTPPICPYPRSATPMSVDHSSPSDPPFLQSADPSTSTTPRALLRRDCHALRNAAAWCHTHWNYGLSAITRQIMADIAAKAEARSTLAIDAAKVDEDNGD</sequence>
<dbReference type="Proteomes" id="UP000215453">
    <property type="component" value="Chromosome 18"/>
</dbReference>
<organism evidence="2 3">
    <name type="scientific">Zymoseptoria tritici ST99CH_1A5</name>
    <dbReference type="NCBI Taxonomy" id="1276529"/>
    <lineage>
        <taxon>Eukaryota</taxon>
        <taxon>Fungi</taxon>
        <taxon>Dikarya</taxon>
        <taxon>Ascomycota</taxon>
        <taxon>Pezizomycotina</taxon>
        <taxon>Dothideomycetes</taxon>
        <taxon>Dothideomycetidae</taxon>
        <taxon>Mycosphaerellales</taxon>
        <taxon>Mycosphaerellaceae</taxon>
        <taxon>Zymoseptoria</taxon>
    </lineage>
</organism>
<protein>
    <submittedName>
        <fullName evidence="2">Uncharacterized protein</fullName>
    </submittedName>
</protein>
<proteinExistence type="predicted"/>
<name>A0A1Y6M193_ZYMTR</name>
<dbReference type="EMBL" id="LT882693">
    <property type="protein sequence ID" value="SMY30415.1"/>
    <property type="molecule type" value="Genomic_DNA"/>
</dbReference>
<feature type="region of interest" description="Disordered" evidence="1">
    <location>
        <begin position="47"/>
        <end position="105"/>
    </location>
</feature>
<evidence type="ECO:0000256" key="1">
    <source>
        <dbReference type="SAM" id="MobiDB-lite"/>
    </source>
</evidence>
<evidence type="ECO:0000313" key="3">
    <source>
        <dbReference type="Proteomes" id="UP000215453"/>
    </source>
</evidence>
<evidence type="ECO:0000313" key="2">
    <source>
        <dbReference type="EMBL" id="SMY30415.1"/>
    </source>
</evidence>
<reference evidence="2 3" key="1">
    <citation type="submission" date="2016-10" db="EMBL/GenBank/DDBJ databases">
        <authorList>
            <person name="Varghese N."/>
        </authorList>
    </citation>
    <scope>NUCLEOTIDE SEQUENCE [LARGE SCALE GENOMIC DNA]</scope>
</reference>
<accession>A0A1Y6M193</accession>
<dbReference type="AlphaFoldDB" id="A0A1Y6M193"/>